<sequence>MIDLESERLLIRNFRSDDWNDLHDYLSIEEVLKYEPGEVCNEEDCKQMTLERSQSNIFMAVVLRENNKMIGHIYFNQTVPFEFLTWEIGYIFNPRYYGNGYATEASRRVLQYGFEELKAHRIIAMCNPENA</sequence>
<evidence type="ECO:0000259" key="1">
    <source>
        <dbReference type="PROSITE" id="PS51186"/>
    </source>
</evidence>
<protein>
    <submittedName>
        <fullName evidence="2">GNAT family N-acetyltransferase</fullName>
    </submittedName>
</protein>
<evidence type="ECO:0000313" key="3">
    <source>
        <dbReference type="Proteomes" id="UP001229409"/>
    </source>
</evidence>
<dbReference type="InterPro" id="IPR000182">
    <property type="entry name" value="GNAT_dom"/>
</dbReference>
<dbReference type="GO" id="GO:0016747">
    <property type="term" value="F:acyltransferase activity, transferring groups other than amino-acyl groups"/>
    <property type="evidence" value="ECO:0007669"/>
    <property type="project" value="InterPro"/>
</dbReference>
<proteinExistence type="predicted"/>
<feature type="domain" description="N-acetyltransferase" evidence="1">
    <location>
        <begin position="12"/>
        <end position="131"/>
    </location>
</feature>
<organism evidence="2 3">
    <name type="scientific">Paenibacillus polymyxa</name>
    <name type="common">Bacillus polymyxa</name>
    <dbReference type="NCBI Taxonomy" id="1406"/>
    <lineage>
        <taxon>Bacteria</taxon>
        <taxon>Bacillati</taxon>
        <taxon>Bacillota</taxon>
        <taxon>Bacilli</taxon>
        <taxon>Bacillales</taxon>
        <taxon>Paenibacillaceae</taxon>
        <taxon>Paenibacillus</taxon>
    </lineage>
</organism>
<dbReference type="Proteomes" id="UP001229409">
    <property type="component" value="Unassembled WGS sequence"/>
</dbReference>
<dbReference type="InterPro" id="IPR051531">
    <property type="entry name" value="N-acetyltransferase"/>
</dbReference>
<dbReference type="InterPro" id="IPR016181">
    <property type="entry name" value="Acyl_CoA_acyltransferase"/>
</dbReference>
<evidence type="ECO:0000313" key="2">
    <source>
        <dbReference type="EMBL" id="MDH2332197.1"/>
    </source>
</evidence>
<dbReference type="Pfam" id="PF13302">
    <property type="entry name" value="Acetyltransf_3"/>
    <property type="match status" value="1"/>
</dbReference>
<dbReference type="SUPFAM" id="SSF55729">
    <property type="entry name" value="Acyl-CoA N-acyltransferases (Nat)"/>
    <property type="match status" value="1"/>
</dbReference>
<name>A0AAP3ZYQ1_PAEPO</name>
<gene>
    <name evidence="2" type="ORF">QDS18_15160</name>
</gene>
<dbReference type="PROSITE" id="PS51186">
    <property type="entry name" value="GNAT"/>
    <property type="match status" value="1"/>
</dbReference>
<dbReference type="AlphaFoldDB" id="A0AAP3ZYQ1"/>
<accession>A0AAP3ZYQ1</accession>
<dbReference type="PANTHER" id="PTHR43792">
    <property type="entry name" value="GNAT FAMILY, PUTATIVE (AFU_ORTHOLOGUE AFUA_3G00765)-RELATED-RELATED"/>
    <property type="match status" value="1"/>
</dbReference>
<reference evidence="2" key="1">
    <citation type="submission" date="2023-04" db="EMBL/GenBank/DDBJ databases">
        <title>Uncovering the Secrets of Slow-Growing Bacteria in Tropical Savanna Soil through Cultivation and Genomic Analysis.</title>
        <authorList>
            <person name="Goncalves O.S."/>
            <person name="Santana M.F."/>
        </authorList>
    </citation>
    <scope>NUCLEOTIDE SEQUENCE</scope>
    <source>
        <strain evidence="2">ANTI</strain>
    </source>
</reference>
<dbReference type="RefSeq" id="WP_197032089.1">
    <property type="nucleotide sequence ID" value="NZ_JARVWT010000006.1"/>
</dbReference>
<dbReference type="PANTHER" id="PTHR43792:SF5">
    <property type="entry name" value="RIBOSOMAL-PROTEIN-SERINE ACETYLTRANSFERASE"/>
    <property type="match status" value="1"/>
</dbReference>
<comment type="caution">
    <text evidence="2">The sequence shown here is derived from an EMBL/GenBank/DDBJ whole genome shotgun (WGS) entry which is preliminary data.</text>
</comment>
<dbReference type="Gene3D" id="3.40.630.30">
    <property type="match status" value="1"/>
</dbReference>
<dbReference type="EMBL" id="JARVWT010000006">
    <property type="protein sequence ID" value="MDH2332197.1"/>
    <property type="molecule type" value="Genomic_DNA"/>
</dbReference>